<dbReference type="RefSeq" id="XP_031916757.1">
    <property type="nucleotide sequence ID" value="XM_032053733.1"/>
</dbReference>
<dbReference type="AlphaFoldDB" id="A0A5N6T310"/>
<accession>A0A5N6T310</accession>
<name>A0A5N6T310_ASPPS</name>
<sequence length="82" mass="9422">MDMRNYAVGVCLASRSSHASKTRRQDELEFLQDLGAWIGSVDMRLSLREMPHLWETTFAVIFLLHHLSGVDDYVSNAWVSPR</sequence>
<reference evidence="1 2" key="1">
    <citation type="submission" date="2019-04" db="EMBL/GenBank/DDBJ databases">
        <title>Friends and foes A comparative genomics study of 23 Aspergillus species from section Flavi.</title>
        <authorList>
            <consortium name="DOE Joint Genome Institute"/>
            <person name="Kjaerbolling I."/>
            <person name="Vesth T."/>
            <person name="Frisvad J.C."/>
            <person name="Nybo J.L."/>
            <person name="Theobald S."/>
            <person name="Kildgaard S."/>
            <person name="Isbrandt T."/>
            <person name="Kuo A."/>
            <person name="Sato A."/>
            <person name="Lyhne E.K."/>
            <person name="Kogle M.E."/>
            <person name="Wiebenga A."/>
            <person name="Kun R.S."/>
            <person name="Lubbers R.J."/>
            <person name="Makela M.R."/>
            <person name="Barry K."/>
            <person name="Chovatia M."/>
            <person name="Clum A."/>
            <person name="Daum C."/>
            <person name="Haridas S."/>
            <person name="He G."/>
            <person name="LaButti K."/>
            <person name="Lipzen A."/>
            <person name="Mondo S."/>
            <person name="Riley R."/>
            <person name="Salamov A."/>
            <person name="Simmons B.A."/>
            <person name="Magnuson J.K."/>
            <person name="Henrissat B."/>
            <person name="Mortensen U.H."/>
            <person name="Larsen T.O."/>
            <person name="Devries R.P."/>
            <person name="Grigoriev I.V."/>
            <person name="Machida M."/>
            <person name="Baker S.E."/>
            <person name="Andersen M.R."/>
        </authorList>
    </citation>
    <scope>NUCLEOTIDE SEQUENCE [LARGE SCALE GENOMIC DNA]</scope>
    <source>
        <strain evidence="1 2">CBS 117625</strain>
    </source>
</reference>
<proteinExistence type="predicted"/>
<evidence type="ECO:0000313" key="1">
    <source>
        <dbReference type="EMBL" id="KAE8140694.1"/>
    </source>
</evidence>
<evidence type="ECO:0000313" key="2">
    <source>
        <dbReference type="Proteomes" id="UP000325672"/>
    </source>
</evidence>
<organism evidence="1 2">
    <name type="scientific">Aspergillus pseudotamarii</name>
    <dbReference type="NCBI Taxonomy" id="132259"/>
    <lineage>
        <taxon>Eukaryota</taxon>
        <taxon>Fungi</taxon>
        <taxon>Dikarya</taxon>
        <taxon>Ascomycota</taxon>
        <taxon>Pezizomycotina</taxon>
        <taxon>Eurotiomycetes</taxon>
        <taxon>Eurotiomycetidae</taxon>
        <taxon>Eurotiales</taxon>
        <taxon>Aspergillaceae</taxon>
        <taxon>Aspergillus</taxon>
        <taxon>Aspergillus subgen. Circumdati</taxon>
    </lineage>
</organism>
<protein>
    <submittedName>
        <fullName evidence="1">Uncharacterized protein</fullName>
    </submittedName>
</protein>
<dbReference type="Proteomes" id="UP000325672">
    <property type="component" value="Unassembled WGS sequence"/>
</dbReference>
<dbReference type="EMBL" id="ML743560">
    <property type="protein sequence ID" value="KAE8140694.1"/>
    <property type="molecule type" value="Genomic_DNA"/>
</dbReference>
<keyword evidence="2" id="KW-1185">Reference proteome</keyword>
<dbReference type="GeneID" id="43637943"/>
<gene>
    <name evidence="1" type="ORF">BDV38DRAFT_239125</name>
</gene>